<dbReference type="EMBL" id="RJVU01006538">
    <property type="protein sequence ID" value="ROL54725.1"/>
    <property type="molecule type" value="Genomic_DNA"/>
</dbReference>
<dbReference type="SUPFAM" id="SSF57997">
    <property type="entry name" value="Tropomyosin"/>
    <property type="match status" value="1"/>
</dbReference>
<comment type="caution">
    <text evidence="2">The sequence shown here is derived from an EMBL/GenBank/DDBJ whole genome shotgun (WGS) entry which is preliminary data.</text>
</comment>
<dbReference type="Proteomes" id="UP000281406">
    <property type="component" value="Unassembled WGS sequence"/>
</dbReference>
<dbReference type="Gene3D" id="1.20.5.340">
    <property type="match status" value="1"/>
</dbReference>
<proteinExistence type="predicted"/>
<protein>
    <submittedName>
        <fullName evidence="2">LINE-1 type transposase domain-containing protein 1</fullName>
    </submittedName>
</protein>
<organism evidence="2 3">
    <name type="scientific">Anabarilius grahami</name>
    <name type="common">Kanglang fish</name>
    <name type="synonym">Barilius grahami</name>
    <dbReference type="NCBI Taxonomy" id="495550"/>
    <lineage>
        <taxon>Eukaryota</taxon>
        <taxon>Metazoa</taxon>
        <taxon>Chordata</taxon>
        <taxon>Craniata</taxon>
        <taxon>Vertebrata</taxon>
        <taxon>Euteleostomi</taxon>
        <taxon>Actinopterygii</taxon>
        <taxon>Neopterygii</taxon>
        <taxon>Teleostei</taxon>
        <taxon>Ostariophysi</taxon>
        <taxon>Cypriniformes</taxon>
        <taxon>Xenocyprididae</taxon>
        <taxon>Xenocypridinae</taxon>
        <taxon>Xenocypridinae incertae sedis</taxon>
        <taxon>Anabarilius</taxon>
    </lineage>
</organism>
<name>A0A3N0Z8F3_ANAGA</name>
<gene>
    <name evidence="2" type="ORF">DPX16_1611</name>
</gene>
<evidence type="ECO:0000313" key="3">
    <source>
        <dbReference type="Proteomes" id="UP000281406"/>
    </source>
</evidence>
<keyword evidence="3" id="KW-1185">Reference proteome</keyword>
<dbReference type="InterPro" id="IPR004244">
    <property type="entry name" value="Transposase_22"/>
</dbReference>
<dbReference type="OrthoDB" id="8959002at2759"/>
<keyword evidence="1" id="KW-0175">Coiled coil</keyword>
<feature type="coiled-coil region" evidence="1">
    <location>
        <begin position="34"/>
        <end position="89"/>
    </location>
</feature>
<sequence length="237" mass="27839">MCNTSKSDNIWRSCGHFKFVKTLENNLTEIKTAVISNEKRIDDAEDRIVAAESRLDTADSFITSASKRLNLLEAKVDDLENRSRRKNLRLFGLREGAEGSRPLMDFIKDMLPRWTDTTPDTPFSLERVHRTLAPAKPNQHRPVLIRFLKFQDKELVFRSTRCREITYDGTRLFFSEDFSAETMRQRREFNNVKKLFVDKGMYRGFLVQPCKLRILHDKKIYLFSSPKEAEEFYRSIG</sequence>
<accession>A0A3N0Z8F3</accession>
<dbReference type="AlphaFoldDB" id="A0A3N0Z8F3"/>
<dbReference type="PANTHER" id="PTHR11505">
    <property type="entry name" value="L1 TRANSPOSABLE ELEMENT-RELATED"/>
    <property type="match status" value="1"/>
</dbReference>
<reference evidence="2 3" key="1">
    <citation type="submission" date="2018-10" db="EMBL/GenBank/DDBJ databases">
        <title>Genome assembly for a Yunnan-Guizhou Plateau 3E fish, Anabarilius grahami (Regan), and its evolutionary and genetic applications.</title>
        <authorList>
            <person name="Jiang W."/>
        </authorList>
    </citation>
    <scope>NUCLEOTIDE SEQUENCE [LARGE SCALE GENOMIC DNA]</scope>
    <source>
        <strain evidence="2">AG-KIZ</strain>
        <tissue evidence="2">Muscle</tissue>
    </source>
</reference>
<evidence type="ECO:0000256" key="1">
    <source>
        <dbReference type="SAM" id="Coils"/>
    </source>
</evidence>
<dbReference type="Gene3D" id="3.30.70.1820">
    <property type="entry name" value="L1 transposable element, RRM domain"/>
    <property type="match status" value="1"/>
</dbReference>
<evidence type="ECO:0000313" key="2">
    <source>
        <dbReference type="EMBL" id="ROL54725.1"/>
    </source>
</evidence>